<evidence type="ECO:0000313" key="1">
    <source>
        <dbReference type="EMBL" id="KAF2462786.1"/>
    </source>
</evidence>
<dbReference type="Proteomes" id="UP000799755">
    <property type="component" value="Unassembled WGS sequence"/>
</dbReference>
<evidence type="ECO:0000313" key="2">
    <source>
        <dbReference type="Proteomes" id="UP000799755"/>
    </source>
</evidence>
<sequence>MIALEDNVAANSDSLPSATTYLTVNSQPTLIMDQLKLNQPETSAPVTPQSNVPVSQQPSPPEHGLTPTQYGTSTLATIQPNVPAQSQSPSSSGPGAFVRPNRGSSSIIPDQPHLLRECGSLAQDGEDGTWKVWRFYTGV</sequence>
<proteinExistence type="predicted"/>
<accession>A0ACB6Q9F4</accession>
<keyword evidence="2" id="KW-1185">Reference proteome</keyword>
<name>A0ACB6Q9F4_9PLEO</name>
<organism evidence="1 2">
    <name type="scientific">Lindgomyces ingoldianus</name>
    <dbReference type="NCBI Taxonomy" id="673940"/>
    <lineage>
        <taxon>Eukaryota</taxon>
        <taxon>Fungi</taxon>
        <taxon>Dikarya</taxon>
        <taxon>Ascomycota</taxon>
        <taxon>Pezizomycotina</taxon>
        <taxon>Dothideomycetes</taxon>
        <taxon>Pleosporomycetidae</taxon>
        <taxon>Pleosporales</taxon>
        <taxon>Lindgomycetaceae</taxon>
        <taxon>Lindgomyces</taxon>
    </lineage>
</organism>
<protein>
    <submittedName>
        <fullName evidence="1">Uncharacterized protein</fullName>
    </submittedName>
</protein>
<comment type="caution">
    <text evidence="1">The sequence shown here is derived from an EMBL/GenBank/DDBJ whole genome shotgun (WGS) entry which is preliminary data.</text>
</comment>
<dbReference type="EMBL" id="MU003563">
    <property type="protein sequence ID" value="KAF2462786.1"/>
    <property type="molecule type" value="Genomic_DNA"/>
</dbReference>
<reference evidence="1" key="1">
    <citation type="journal article" date="2020" name="Stud. Mycol.">
        <title>101 Dothideomycetes genomes: a test case for predicting lifestyles and emergence of pathogens.</title>
        <authorList>
            <person name="Haridas S."/>
            <person name="Albert R."/>
            <person name="Binder M."/>
            <person name="Bloem J."/>
            <person name="Labutti K."/>
            <person name="Salamov A."/>
            <person name="Andreopoulos B."/>
            <person name="Baker S."/>
            <person name="Barry K."/>
            <person name="Bills G."/>
            <person name="Bluhm B."/>
            <person name="Cannon C."/>
            <person name="Castanera R."/>
            <person name="Culley D."/>
            <person name="Daum C."/>
            <person name="Ezra D."/>
            <person name="Gonzalez J."/>
            <person name="Henrissat B."/>
            <person name="Kuo A."/>
            <person name="Liang C."/>
            <person name="Lipzen A."/>
            <person name="Lutzoni F."/>
            <person name="Magnuson J."/>
            <person name="Mondo S."/>
            <person name="Nolan M."/>
            <person name="Ohm R."/>
            <person name="Pangilinan J."/>
            <person name="Park H.-J."/>
            <person name="Ramirez L."/>
            <person name="Alfaro M."/>
            <person name="Sun H."/>
            <person name="Tritt A."/>
            <person name="Yoshinaga Y."/>
            <person name="Zwiers L.-H."/>
            <person name="Turgeon B."/>
            <person name="Goodwin S."/>
            <person name="Spatafora J."/>
            <person name="Crous P."/>
            <person name="Grigoriev I."/>
        </authorList>
    </citation>
    <scope>NUCLEOTIDE SEQUENCE</scope>
    <source>
        <strain evidence="1">ATCC 200398</strain>
    </source>
</reference>
<gene>
    <name evidence="1" type="ORF">BDR25DRAFT_123017</name>
</gene>